<dbReference type="Proteomes" id="UP000614469">
    <property type="component" value="Unassembled WGS sequence"/>
</dbReference>
<reference evidence="2 3" key="1">
    <citation type="submission" date="2020-08" db="EMBL/GenBank/DDBJ databases">
        <title>Bridging the membrane lipid divide: bacteria of the FCB group superphylum have the potential to synthesize archaeal ether lipids.</title>
        <authorList>
            <person name="Villanueva L."/>
            <person name="Von Meijenfeldt F.A.B."/>
            <person name="Westbye A.B."/>
            <person name="Yadav S."/>
            <person name="Hopmans E.C."/>
            <person name="Dutilh B.E."/>
            <person name="Sinninghe Damste J.S."/>
        </authorList>
    </citation>
    <scope>NUCLEOTIDE SEQUENCE [LARGE SCALE GENOMIC DNA]</scope>
    <source>
        <strain evidence="2">NIOZ-UU36</strain>
    </source>
</reference>
<evidence type="ECO:0000313" key="2">
    <source>
        <dbReference type="EMBL" id="MBC8333745.1"/>
    </source>
</evidence>
<gene>
    <name evidence="2" type="ORF">H8E29_00620</name>
</gene>
<accession>A0A8J6NIX8</accession>
<feature type="domain" description="LysM" evidence="1">
    <location>
        <begin position="195"/>
        <end position="240"/>
    </location>
</feature>
<dbReference type="SUPFAM" id="SSF54106">
    <property type="entry name" value="LysM domain"/>
    <property type="match status" value="1"/>
</dbReference>
<evidence type="ECO:0000313" key="3">
    <source>
        <dbReference type="Proteomes" id="UP000614469"/>
    </source>
</evidence>
<sequence>MPQKKSRIILLTAFIMIALVSVGCERSYAPIDESLATPTIEGNSGFPEALPADMDEFFESGALTVTALAMPSSSAAEPTLDLTAAPEANVDLTPAAGLDPTETPDPATATGTLPVISTTDLPPTSIVGRPASYSLKKGEFPYCIARRFNIDPGVLLTLNNISAVNAQNYQPGVTLSIPQSGAAFPPPRALHAHPVTYVVPQTTTVYGVACYFGDIDPSAIMTANTIPDPDNITAGTTLQIP</sequence>
<proteinExistence type="predicted"/>
<organism evidence="2 3">
    <name type="scientific">Candidatus Desulfolinea nitratireducens</name>
    <dbReference type="NCBI Taxonomy" id="2841698"/>
    <lineage>
        <taxon>Bacteria</taxon>
        <taxon>Bacillati</taxon>
        <taxon>Chloroflexota</taxon>
        <taxon>Anaerolineae</taxon>
        <taxon>Anaerolineales</taxon>
        <taxon>Anaerolineales incertae sedis</taxon>
        <taxon>Candidatus Desulfolinea</taxon>
    </lineage>
</organism>
<dbReference type="EMBL" id="JACNJN010000023">
    <property type="protein sequence ID" value="MBC8333745.1"/>
    <property type="molecule type" value="Genomic_DNA"/>
</dbReference>
<dbReference type="CDD" id="cd00118">
    <property type="entry name" value="LysM"/>
    <property type="match status" value="1"/>
</dbReference>
<dbReference type="InterPro" id="IPR036779">
    <property type="entry name" value="LysM_dom_sf"/>
</dbReference>
<dbReference type="Gene3D" id="3.10.350.10">
    <property type="entry name" value="LysM domain"/>
    <property type="match status" value="2"/>
</dbReference>
<comment type="caution">
    <text evidence="2">The sequence shown here is derived from an EMBL/GenBank/DDBJ whole genome shotgun (WGS) entry which is preliminary data.</text>
</comment>
<dbReference type="Pfam" id="PF01476">
    <property type="entry name" value="LysM"/>
    <property type="match status" value="2"/>
</dbReference>
<name>A0A8J6NIX8_9CHLR</name>
<dbReference type="AlphaFoldDB" id="A0A8J6NIX8"/>
<dbReference type="PROSITE" id="PS51257">
    <property type="entry name" value="PROKAR_LIPOPROTEIN"/>
    <property type="match status" value="1"/>
</dbReference>
<feature type="domain" description="LysM" evidence="1">
    <location>
        <begin position="131"/>
        <end position="177"/>
    </location>
</feature>
<dbReference type="SMART" id="SM00257">
    <property type="entry name" value="LysM"/>
    <property type="match status" value="2"/>
</dbReference>
<dbReference type="PROSITE" id="PS51782">
    <property type="entry name" value="LYSM"/>
    <property type="match status" value="2"/>
</dbReference>
<protein>
    <submittedName>
        <fullName evidence="2">LysM peptidoglycan-binding domain-containing protein</fullName>
    </submittedName>
</protein>
<dbReference type="InterPro" id="IPR018392">
    <property type="entry name" value="LysM"/>
</dbReference>
<evidence type="ECO:0000259" key="1">
    <source>
        <dbReference type="PROSITE" id="PS51782"/>
    </source>
</evidence>